<geneLocation type="plasmid" evidence="3 4">
    <name>unnamed</name>
</geneLocation>
<evidence type="ECO:0000259" key="2">
    <source>
        <dbReference type="Pfam" id="PF12850"/>
    </source>
</evidence>
<sequence>MVDPKKAPATELRSDRRSLVTASGGMIFFTSDTHFNDPRILRLGPRPFSSLAGHDQALIELWNETVAPSDEVWHLGDFAKGSAETVSSLLSCLHGTKHLIIGNNDGVVTLGASAWASVQHYKELTVEGSFLVLCHYPFRTWNQIGKKSINLHGHSHGRLKPMTRQHDVGVDAWDFRPVTFAAIQARRRRG</sequence>
<comment type="similarity">
    <text evidence="1">Belongs to the metallophosphoesterase superfamily. YfcE family.</text>
</comment>
<keyword evidence="3" id="KW-0614">Plasmid</keyword>
<dbReference type="EMBL" id="CP088148">
    <property type="protein sequence ID" value="UTU55055.1"/>
    <property type="molecule type" value="Genomic_DNA"/>
</dbReference>
<dbReference type="InterPro" id="IPR024654">
    <property type="entry name" value="Calcineurin-like_PHP_lpxH"/>
</dbReference>
<evidence type="ECO:0000313" key="3">
    <source>
        <dbReference type="EMBL" id="UTU55055.1"/>
    </source>
</evidence>
<dbReference type="RefSeq" id="WP_164752934.1">
    <property type="nucleotide sequence ID" value="NZ_JBFCBW010000017.1"/>
</dbReference>
<dbReference type="Pfam" id="PF12850">
    <property type="entry name" value="Metallophos_2"/>
    <property type="match status" value="1"/>
</dbReference>
<evidence type="ECO:0000313" key="4">
    <source>
        <dbReference type="Proteomes" id="UP001060070"/>
    </source>
</evidence>
<keyword evidence="4" id="KW-1185">Reference proteome</keyword>
<accession>A0AB38TKA9</accession>
<dbReference type="AlphaFoldDB" id="A0AB38TKA9"/>
<gene>
    <name evidence="3" type="ORF">LRP29_32460</name>
</gene>
<proteinExistence type="inferred from homology"/>
<organism evidence="3 4">
    <name type="scientific">Mesorhizobium ciceri</name>
    <dbReference type="NCBI Taxonomy" id="39645"/>
    <lineage>
        <taxon>Bacteria</taxon>
        <taxon>Pseudomonadati</taxon>
        <taxon>Pseudomonadota</taxon>
        <taxon>Alphaproteobacteria</taxon>
        <taxon>Hyphomicrobiales</taxon>
        <taxon>Phyllobacteriaceae</taxon>
        <taxon>Mesorhizobium</taxon>
    </lineage>
</organism>
<reference evidence="3 4" key="1">
    <citation type="journal article" date="2022" name="Microbiol. Resour. Announc.">
        <title>Complete Genome Sequence of Mesorhizobium ciceri Strain R30, a Rhizobium Used as a Commercial Inoculant for Chickpea in Argentina.</title>
        <authorList>
            <person name="Foresto E."/>
            <person name="Revale S."/>
            <person name="Primo E."/>
            <person name="Nievas F."/>
            <person name="Carezzano E."/>
            <person name="Puente M."/>
            <person name="Alzari P."/>
            <person name="Mart M."/>
            <person name="Ben-Assaya M."/>
            <person name="Mornico D."/>
            <person name="Santoro M."/>
            <person name="Mart F."/>
            <person name="Giordano W."/>
            <person name="Bogino P."/>
        </authorList>
    </citation>
    <scope>NUCLEOTIDE SEQUENCE [LARGE SCALE GENOMIC DNA]</scope>
    <source>
        <strain evidence="3 4">R30</strain>
    </source>
</reference>
<evidence type="ECO:0000256" key="1">
    <source>
        <dbReference type="ARBA" id="ARBA00008950"/>
    </source>
</evidence>
<name>A0AB38TKA9_9HYPH</name>
<dbReference type="Gene3D" id="3.60.21.10">
    <property type="match status" value="1"/>
</dbReference>
<dbReference type="InterPro" id="IPR029052">
    <property type="entry name" value="Metallo-depent_PP-like"/>
</dbReference>
<protein>
    <submittedName>
        <fullName evidence="3">Metallophosphoesterase family protein</fullName>
    </submittedName>
</protein>
<dbReference type="SUPFAM" id="SSF56300">
    <property type="entry name" value="Metallo-dependent phosphatases"/>
    <property type="match status" value="1"/>
</dbReference>
<dbReference type="Proteomes" id="UP001060070">
    <property type="component" value="Plasmid unnamed"/>
</dbReference>
<feature type="domain" description="Calcineurin-like phosphoesterase" evidence="2">
    <location>
        <begin position="27"/>
        <end position="157"/>
    </location>
</feature>